<dbReference type="RefSeq" id="WP_139638163.1">
    <property type="nucleotide sequence ID" value="NZ_VDLX02000037.1"/>
</dbReference>
<evidence type="ECO:0000313" key="1">
    <source>
        <dbReference type="EMBL" id="KAB8183277.1"/>
    </source>
</evidence>
<reference evidence="1 2" key="1">
    <citation type="submission" date="2019-10" db="EMBL/GenBank/DDBJ databases">
        <title>Nonomuraea sp. nov., isolated from Phyllanthus amarus.</title>
        <authorList>
            <person name="Klykleung N."/>
            <person name="Tanasupawat S."/>
        </authorList>
    </citation>
    <scope>NUCLEOTIDE SEQUENCE [LARGE SCALE GENOMIC DNA]</scope>
    <source>
        <strain evidence="1 2">PA1-10</strain>
    </source>
</reference>
<organism evidence="1 2">
    <name type="scientific">Nonomuraea phyllanthi</name>
    <dbReference type="NCBI Taxonomy" id="2219224"/>
    <lineage>
        <taxon>Bacteria</taxon>
        <taxon>Bacillati</taxon>
        <taxon>Actinomycetota</taxon>
        <taxon>Actinomycetes</taxon>
        <taxon>Streptosporangiales</taxon>
        <taxon>Streptosporangiaceae</taxon>
        <taxon>Nonomuraea</taxon>
    </lineage>
</organism>
<evidence type="ECO:0000313" key="2">
    <source>
        <dbReference type="Proteomes" id="UP000312512"/>
    </source>
</evidence>
<keyword evidence="2" id="KW-1185">Reference proteome</keyword>
<name>A0A5C4UXA5_9ACTN</name>
<dbReference type="EMBL" id="VDLX02000037">
    <property type="protein sequence ID" value="KAB8183277.1"/>
    <property type="molecule type" value="Genomic_DNA"/>
</dbReference>
<sequence length="94" mass="10383">MKKLLVDGLITIICTVATRSSGAAYRAAVDLSHQGLNYVAGVIRRHRKTMRSLWRWLNRGRQALPVLVQLRKGGTYAELAAGFEVSTATAWRGT</sequence>
<proteinExistence type="predicted"/>
<gene>
    <name evidence="1" type="ORF">FH608_049430</name>
</gene>
<dbReference type="AlphaFoldDB" id="A0A5C4UXA5"/>
<dbReference type="OrthoDB" id="3699454at2"/>
<comment type="caution">
    <text evidence="1">The sequence shown here is derived from an EMBL/GenBank/DDBJ whole genome shotgun (WGS) entry which is preliminary data.</text>
</comment>
<dbReference type="Proteomes" id="UP000312512">
    <property type="component" value="Unassembled WGS sequence"/>
</dbReference>
<accession>A0A5C4UXA5</accession>
<protein>
    <submittedName>
        <fullName evidence="1">Uncharacterized protein</fullName>
    </submittedName>
</protein>